<evidence type="ECO:0000313" key="3">
    <source>
        <dbReference type="Proteomes" id="UP000249341"/>
    </source>
</evidence>
<protein>
    <submittedName>
        <fullName evidence="2">Uncharacterized protein</fullName>
    </submittedName>
</protein>
<reference evidence="2 3" key="1">
    <citation type="submission" date="2018-06" db="EMBL/GenBank/DDBJ databases">
        <title>Genomic Encyclopedia of Type Strains, Phase III (KMG-III): the genomes of soil and plant-associated and newly described type strains.</title>
        <authorList>
            <person name="Whitman W."/>
        </authorList>
    </citation>
    <scope>NUCLEOTIDE SEQUENCE [LARGE SCALE GENOMIC DNA]</scope>
    <source>
        <strain evidence="2 3">CGMCC 4.7090</strain>
    </source>
</reference>
<feature type="compositionally biased region" description="Pro residues" evidence="1">
    <location>
        <begin position="40"/>
        <end position="57"/>
    </location>
</feature>
<dbReference type="InterPro" id="IPR045596">
    <property type="entry name" value="DUF6459"/>
</dbReference>
<dbReference type="RefSeq" id="WP_111648297.1">
    <property type="nucleotide sequence ID" value="NZ_JACHWI010000009.1"/>
</dbReference>
<sequence length="178" mass="19294">MRSTIHLRPAPRHDPPFDDELAPQVWSPPRQQLALDWTVPAPPPAPAGVPRPPPPPGASGDARLAVRRFVHLCVEVLNGFRPAGHLRRLSLPATAAEVVDSGLAGAQWVGRLRKAKGGKAKGMRRPDPVIVLRVQLCEPRAGAIEAAIVLVTGDRTWALALRMELHEQSWVATTLCLI</sequence>
<proteinExistence type="predicted"/>
<gene>
    <name evidence="2" type="ORF">B0I29_103273</name>
</gene>
<evidence type="ECO:0000256" key="1">
    <source>
        <dbReference type="SAM" id="MobiDB-lite"/>
    </source>
</evidence>
<accession>A0A327ZN72</accession>
<evidence type="ECO:0000313" key="2">
    <source>
        <dbReference type="EMBL" id="RAK40241.1"/>
    </source>
</evidence>
<dbReference type="OrthoDB" id="3483459at2"/>
<dbReference type="AlphaFoldDB" id="A0A327ZN72"/>
<feature type="region of interest" description="Disordered" evidence="1">
    <location>
        <begin position="1"/>
        <end position="61"/>
    </location>
</feature>
<dbReference type="Proteomes" id="UP000249341">
    <property type="component" value="Unassembled WGS sequence"/>
</dbReference>
<comment type="caution">
    <text evidence="2">The sequence shown here is derived from an EMBL/GenBank/DDBJ whole genome shotgun (WGS) entry which is preliminary data.</text>
</comment>
<dbReference type="Pfam" id="PF20060">
    <property type="entry name" value="DUF6459"/>
    <property type="match status" value="1"/>
</dbReference>
<name>A0A327ZN72_9ACTN</name>
<dbReference type="EMBL" id="QLMJ01000003">
    <property type="protein sequence ID" value="RAK40241.1"/>
    <property type="molecule type" value="Genomic_DNA"/>
</dbReference>
<organism evidence="2 3">
    <name type="scientific">Actinoplanes lutulentus</name>
    <dbReference type="NCBI Taxonomy" id="1287878"/>
    <lineage>
        <taxon>Bacteria</taxon>
        <taxon>Bacillati</taxon>
        <taxon>Actinomycetota</taxon>
        <taxon>Actinomycetes</taxon>
        <taxon>Micromonosporales</taxon>
        <taxon>Micromonosporaceae</taxon>
        <taxon>Actinoplanes</taxon>
    </lineage>
</organism>
<keyword evidence="3" id="KW-1185">Reference proteome</keyword>